<evidence type="ECO:0000256" key="2">
    <source>
        <dbReference type="ARBA" id="ARBA00008723"/>
    </source>
</evidence>
<keyword evidence="4" id="KW-0964">Secreted</keyword>
<dbReference type="GO" id="GO:0003993">
    <property type="term" value="F:acid phosphatase activity"/>
    <property type="evidence" value="ECO:0007669"/>
    <property type="project" value="UniProtKB-EC"/>
</dbReference>
<proteinExistence type="inferred from homology"/>
<keyword evidence="5 9" id="KW-0732">Signal</keyword>
<dbReference type="InterPro" id="IPR008963">
    <property type="entry name" value="Purple_acid_Pase-like_N"/>
</dbReference>
<dbReference type="PANTHER" id="PTHR45778">
    <property type="entry name" value="PURPLE ACID PHOSPHATASE-RELATED"/>
    <property type="match status" value="1"/>
</dbReference>
<evidence type="ECO:0000259" key="11">
    <source>
        <dbReference type="Pfam" id="PF14008"/>
    </source>
</evidence>
<dbReference type="EMBL" id="AGSI01000010">
    <property type="protein sequence ID" value="EIE22250.1"/>
    <property type="molecule type" value="Genomic_DNA"/>
</dbReference>
<dbReference type="Pfam" id="PF14008">
    <property type="entry name" value="Metallophos_C"/>
    <property type="match status" value="1"/>
</dbReference>
<dbReference type="PANTHER" id="PTHR45778:SF7">
    <property type="entry name" value="PURPLE ACID PHOSPHATASE"/>
    <property type="match status" value="1"/>
</dbReference>
<keyword evidence="6" id="KW-0325">Glycoprotein</keyword>
<feature type="domain" description="Calcineurin-like phosphoesterase" evidence="10">
    <location>
        <begin position="169"/>
        <end position="400"/>
    </location>
</feature>
<feature type="region of interest" description="Disordered" evidence="8">
    <location>
        <begin position="255"/>
        <end position="281"/>
    </location>
</feature>
<evidence type="ECO:0000313" key="14">
    <source>
        <dbReference type="Proteomes" id="UP000007264"/>
    </source>
</evidence>
<dbReference type="AlphaFoldDB" id="I0YV31"/>
<evidence type="ECO:0000256" key="3">
    <source>
        <dbReference type="ARBA" id="ARBA00011738"/>
    </source>
</evidence>
<gene>
    <name evidence="13" type="ORF">COCSUDRAFT_55946</name>
</gene>
<dbReference type="Gene3D" id="2.60.40.380">
    <property type="entry name" value="Purple acid phosphatase-like, N-terminal"/>
    <property type="match status" value="1"/>
</dbReference>
<dbReference type="Pfam" id="PF00149">
    <property type="entry name" value="Metallophos"/>
    <property type="match status" value="1"/>
</dbReference>
<evidence type="ECO:0000256" key="1">
    <source>
        <dbReference type="ARBA" id="ARBA00004613"/>
    </source>
</evidence>
<dbReference type="GeneID" id="17040497"/>
<dbReference type="SUPFAM" id="SSF49363">
    <property type="entry name" value="Purple acid phosphatase, N-terminal domain"/>
    <property type="match status" value="1"/>
</dbReference>
<feature type="domain" description="Purple acid phosphatase N-terminal" evidence="12">
    <location>
        <begin position="53"/>
        <end position="150"/>
    </location>
</feature>
<dbReference type="InterPro" id="IPR015914">
    <property type="entry name" value="PAPs_N"/>
</dbReference>
<comment type="catalytic activity">
    <reaction evidence="7">
        <text>a phosphate monoester + H2O = an alcohol + phosphate</text>
        <dbReference type="Rhea" id="RHEA:15017"/>
        <dbReference type="ChEBI" id="CHEBI:15377"/>
        <dbReference type="ChEBI" id="CHEBI:30879"/>
        <dbReference type="ChEBI" id="CHEBI:43474"/>
        <dbReference type="ChEBI" id="CHEBI:67140"/>
        <dbReference type="EC" id="3.1.3.2"/>
    </reaction>
</comment>
<accession>I0YV31</accession>
<dbReference type="Pfam" id="PF16656">
    <property type="entry name" value="Pur_ac_phosph_N"/>
    <property type="match status" value="1"/>
</dbReference>
<keyword evidence="7" id="KW-0378">Hydrolase</keyword>
<comment type="similarity">
    <text evidence="2 7">Belongs to the metallophosphoesterase superfamily. Purple acid phosphatase family.</text>
</comment>
<dbReference type="EC" id="3.1.3.2" evidence="7"/>
<dbReference type="RefSeq" id="XP_005646794.1">
    <property type="nucleotide sequence ID" value="XM_005646737.1"/>
</dbReference>
<dbReference type="GO" id="GO:0046872">
    <property type="term" value="F:metal ion binding"/>
    <property type="evidence" value="ECO:0007669"/>
    <property type="project" value="InterPro"/>
</dbReference>
<organism evidence="13 14">
    <name type="scientific">Coccomyxa subellipsoidea (strain C-169)</name>
    <name type="common">Green microalga</name>
    <dbReference type="NCBI Taxonomy" id="574566"/>
    <lineage>
        <taxon>Eukaryota</taxon>
        <taxon>Viridiplantae</taxon>
        <taxon>Chlorophyta</taxon>
        <taxon>core chlorophytes</taxon>
        <taxon>Trebouxiophyceae</taxon>
        <taxon>Trebouxiophyceae incertae sedis</taxon>
        <taxon>Coccomyxaceae</taxon>
        <taxon>Coccomyxa</taxon>
        <taxon>Coccomyxa subellipsoidea</taxon>
    </lineage>
</organism>
<dbReference type="InterPro" id="IPR025733">
    <property type="entry name" value="PAPs_C"/>
</dbReference>
<protein>
    <recommendedName>
        <fullName evidence="7">Purple acid phosphatase</fullName>
        <ecNumber evidence="7">3.1.3.2</ecNumber>
    </recommendedName>
</protein>
<dbReference type="Gene3D" id="3.60.21.10">
    <property type="match status" value="1"/>
</dbReference>
<dbReference type="InterPro" id="IPR004843">
    <property type="entry name" value="Calcineurin-like_PHP"/>
</dbReference>
<feature type="domain" description="Purple acid phosphatase C-terminal" evidence="11">
    <location>
        <begin position="419"/>
        <end position="478"/>
    </location>
</feature>
<dbReference type="eggNOG" id="KOG1378">
    <property type="taxonomic scope" value="Eukaryota"/>
</dbReference>
<name>I0YV31_COCSC</name>
<dbReference type="GO" id="GO:0005576">
    <property type="term" value="C:extracellular region"/>
    <property type="evidence" value="ECO:0007669"/>
    <property type="project" value="UniProtKB-SubCell"/>
</dbReference>
<reference evidence="13 14" key="1">
    <citation type="journal article" date="2012" name="Genome Biol.">
        <title>The genome of the polar eukaryotic microalga coccomyxa subellipsoidea reveals traits of cold adaptation.</title>
        <authorList>
            <person name="Blanc G."/>
            <person name="Agarkova I."/>
            <person name="Grimwood J."/>
            <person name="Kuo A."/>
            <person name="Brueggeman A."/>
            <person name="Dunigan D."/>
            <person name="Gurnon J."/>
            <person name="Ladunga I."/>
            <person name="Lindquist E."/>
            <person name="Lucas S."/>
            <person name="Pangilinan J."/>
            <person name="Proschold T."/>
            <person name="Salamov A."/>
            <person name="Schmutz J."/>
            <person name="Weeks D."/>
            <person name="Yamada T."/>
            <person name="Claverie J.M."/>
            <person name="Grigoriev I."/>
            <person name="Van Etten J."/>
            <person name="Lomsadze A."/>
            <person name="Borodovsky M."/>
        </authorList>
    </citation>
    <scope>NUCLEOTIDE SEQUENCE [LARGE SCALE GENOMIC DNA]</scope>
    <source>
        <strain evidence="13 14">C-169</strain>
    </source>
</reference>
<evidence type="ECO:0000256" key="8">
    <source>
        <dbReference type="SAM" id="MobiDB-lite"/>
    </source>
</evidence>
<comment type="subunit">
    <text evidence="3">Homodimer.</text>
</comment>
<dbReference type="OrthoDB" id="45007at2759"/>
<dbReference type="Proteomes" id="UP000007264">
    <property type="component" value="Unassembled WGS sequence"/>
</dbReference>
<dbReference type="InterPro" id="IPR029052">
    <property type="entry name" value="Metallo-depent_PP-like"/>
</dbReference>
<evidence type="ECO:0000256" key="7">
    <source>
        <dbReference type="RuleBase" id="RU361203"/>
    </source>
</evidence>
<evidence type="ECO:0000256" key="9">
    <source>
        <dbReference type="SAM" id="SignalP"/>
    </source>
</evidence>
<feature type="chain" id="PRO_5003636431" description="Purple acid phosphatase" evidence="9">
    <location>
        <begin position="38"/>
        <end position="594"/>
    </location>
</feature>
<evidence type="ECO:0000259" key="10">
    <source>
        <dbReference type="Pfam" id="PF00149"/>
    </source>
</evidence>
<comment type="caution">
    <text evidence="13">The sequence shown here is derived from an EMBL/GenBank/DDBJ whole genome shotgun (WGS) entry which is preliminary data.</text>
</comment>
<evidence type="ECO:0000256" key="5">
    <source>
        <dbReference type="ARBA" id="ARBA00022729"/>
    </source>
</evidence>
<dbReference type="InterPro" id="IPR041792">
    <property type="entry name" value="MPP_PAP"/>
</dbReference>
<sequence length="594" mass="65644">MHPRASCAVLKYTIIERFGRAAALLLVCAAVVHSAVGRPQPEGDLESRKDCQPEQVHLALTGDPTEMRVSWKTDGAGCSGRLHWASDNGDMLLSSTSLNQSLPSEESSYSAEDMCSEPAINYNFDPPHLHSAVITGLVPGDRYQYRIGSHLPLSSFRAAAKPAPDAGFTFIVYGDMGESDHRAAKSPGAADTAENVKQEILDRGADLVLHMGDISYANGEVRIWDAFMRYIERYASAAPYMIGVGNHEYDYRTGREKHRKRARHPDASGSEEPYDPDWGNYGNDSGGECGVAVAKRFRMPNRETAAGPPSNAPFWYGFDYGSVHFTILSSEHDLHNGSLQREWLEAELAGVDRCVTPWLLVGLHRPMYVPYPHKSNRVDILEDTFLRHEVDMVMSGHVHLYARTCSVKHDRCKKPGRGGITHVTVGCGGHKLSAIEDDQKAWIASAASHFGYGRVTVDDSGSLLWEYVRTKDGRTHDHVRLHNHQADRCNAARNASADGALLGSFADVSDEIDDELADVDADWVDELAEEQAGGRYFEGVDEDERGCLEDEEDMEDEEDVESQLGEQESDEDRWHPTVLGDSAEQLRSKIVAAS</sequence>
<keyword evidence="14" id="KW-1185">Reference proteome</keyword>
<evidence type="ECO:0000256" key="4">
    <source>
        <dbReference type="ARBA" id="ARBA00022525"/>
    </source>
</evidence>
<feature type="compositionally biased region" description="Acidic residues" evidence="8">
    <location>
        <begin position="539"/>
        <end position="571"/>
    </location>
</feature>
<dbReference type="SUPFAM" id="SSF56300">
    <property type="entry name" value="Metallo-dependent phosphatases"/>
    <property type="match status" value="1"/>
</dbReference>
<feature type="region of interest" description="Disordered" evidence="8">
    <location>
        <begin position="539"/>
        <end position="594"/>
    </location>
</feature>
<feature type="signal peptide" evidence="9">
    <location>
        <begin position="1"/>
        <end position="37"/>
    </location>
</feature>
<dbReference type="CDD" id="cd00839">
    <property type="entry name" value="MPP_PAPs"/>
    <property type="match status" value="1"/>
</dbReference>
<dbReference type="KEGG" id="csl:COCSUDRAFT_55946"/>
<comment type="subcellular location">
    <subcellularLocation>
        <location evidence="1">Secreted</location>
    </subcellularLocation>
</comment>
<evidence type="ECO:0000256" key="6">
    <source>
        <dbReference type="ARBA" id="ARBA00023180"/>
    </source>
</evidence>
<evidence type="ECO:0000259" key="12">
    <source>
        <dbReference type="Pfam" id="PF16656"/>
    </source>
</evidence>
<evidence type="ECO:0000313" key="13">
    <source>
        <dbReference type="EMBL" id="EIE22250.1"/>
    </source>
</evidence>